<name>A0A6P5XK75_DURZI</name>
<protein>
    <submittedName>
        <fullName evidence="2">Uncharacterized protein LOC111284113</fullName>
    </submittedName>
</protein>
<keyword evidence="1" id="KW-1185">Reference proteome</keyword>
<dbReference type="KEGG" id="dzi:111284113"/>
<dbReference type="GeneID" id="111284113"/>
<reference evidence="2" key="1">
    <citation type="submission" date="2025-08" db="UniProtKB">
        <authorList>
            <consortium name="RefSeq"/>
        </authorList>
    </citation>
    <scope>IDENTIFICATION</scope>
    <source>
        <tissue evidence="2">Fruit stalk</tissue>
    </source>
</reference>
<dbReference type="InterPro" id="IPR052997">
    <property type="entry name" value="RRT15-like"/>
</dbReference>
<dbReference type="RefSeq" id="XP_022728575.1">
    <property type="nucleotide sequence ID" value="XM_022872840.1"/>
</dbReference>
<evidence type="ECO:0000313" key="1">
    <source>
        <dbReference type="Proteomes" id="UP000515121"/>
    </source>
</evidence>
<evidence type="ECO:0000313" key="2">
    <source>
        <dbReference type="RefSeq" id="XP_022728575.1"/>
    </source>
</evidence>
<gene>
    <name evidence="2" type="primary">LOC111284113</name>
</gene>
<dbReference type="PANTHER" id="PTHR33047:SF8">
    <property type="entry name" value="REGULATOR OF RDNA TRANSCRIPTION PROTEIN 15"/>
    <property type="match status" value="1"/>
</dbReference>
<organism evidence="1 2">
    <name type="scientific">Durio zibethinus</name>
    <name type="common">Durian</name>
    <dbReference type="NCBI Taxonomy" id="66656"/>
    <lineage>
        <taxon>Eukaryota</taxon>
        <taxon>Viridiplantae</taxon>
        <taxon>Streptophyta</taxon>
        <taxon>Embryophyta</taxon>
        <taxon>Tracheophyta</taxon>
        <taxon>Spermatophyta</taxon>
        <taxon>Magnoliopsida</taxon>
        <taxon>eudicotyledons</taxon>
        <taxon>Gunneridae</taxon>
        <taxon>Pentapetalae</taxon>
        <taxon>rosids</taxon>
        <taxon>malvids</taxon>
        <taxon>Malvales</taxon>
        <taxon>Malvaceae</taxon>
        <taxon>Helicteroideae</taxon>
        <taxon>Durio</taxon>
    </lineage>
</organism>
<dbReference type="OrthoDB" id="1636541at2759"/>
<dbReference type="Proteomes" id="UP000515121">
    <property type="component" value="Unplaced"/>
</dbReference>
<sequence length="120" mass="13400">MIGRTNIEGLKSNVTLNAWLPQANYPCGKFFDTSSFKFRRFKGLIGHGFMMCHPQPNSPPDNVFHPDQSVEADLGSKRKGRALCPIHGISGNNIKSSGISNFAWRLPFILHLSNHFTKSD</sequence>
<proteinExistence type="predicted"/>
<accession>A0A6P5XK75</accession>
<dbReference type="PANTHER" id="PTHR33047">
    <property type="entry name" value="PROTEIN TAR1"/>
    <property type="match status" value="1"/>
</dbReference>
<dbReference type="AlphaFoldDB" id="A0A6P5XK75"/>